<keyword evidence="2" id="KW-1185">Reference proteome</keyword>
<dbReference type="Proteomes" id="UP001207468">
    <property type="component" value="Unassembled WGS sequence"/>
</dbReference>
<accession>A0ACC0UQ11</accession>
<evidence type="ECO:0000313" key="1">
    <source>
        <dbReference type="EMBL" id="KAI9513390.1"/>
    </source>
</evidence>
<name>A0ACC0UQ11_9AGAM</name>
<protein>
    <submittedName>
        <fullName evidence="1">Uncharacterized protein</fullName>
    </submittedName>
</protein>
<dbReference type="EMBL" id="JAGFNK010000001">
    <property type="protein sequence ID" value="KAI9513390.1"/>
    <property type="molecule type" value="Genomic_DNA"/>
</dbReference>
<evidence type="ECO:0000313" key="2">
    <source>
        <dbReference type="Proteomes" id="UP001207468"/>
    </source>
</evidence>
<comment type="caution">
    <text evidence="1">The sequence shown here is derived from an EMBL/GenBank/DDBJ whole genome shotgun (WGS) entry which is preliminary data.</text>
</comment>
<reference evidence="1" key="1">
    <citation type="submission" date="2021-03" db="EMBL/GenBank/DDBJ databases">
        <title>Evolutionary priming and transition to the ectomycorrhizal habit in an iconic lineage of mushroom-forming fungi: is preadaptation a requirement?</title>
        <authorList>
            <consortium name="DOE Joint Genome Institute"/>
            <person name="Looney B.P."/>
            <person name="Miyauchi S."/>
            <person name="Morin E."/>
            <person name="Drula E."/>
            <person name="Courty P.E."/>
            <person name="Chicoki N."/>
            <person name="Fauchery L."/>
            <person name="Kohler A."/>
            <person name="Kuo A."/>
            <person name="LaButti K."/>
            <person name="Pangilinan J."/>
            <person name="Lipzen A."/>
            <person name="Riley R."/>
            <person name="Andreopoulos W."/>
            <person name="He G."/>
            <person name="Johnson J."/>
            <person name="Barry K.W."/>
            <person name="Grigoriev I.V."/>
            <person name="Nagy L."/>
            <person name="Hibbett D."/>
            <person name="Henrissat B."/>
            <person name="Matheny P.B."/>
            <person name="Labbe J."/>
            <person name="Martin A.F."/>
        </authorList>
    </citation>
    <scope>NUCLEOTIDE SEQUENCE</scope>
    <source>
        <strain evidence="1">BPL698</strain>
    </source>
</reference>
<gene>
    <name evidence="1" type="ORF">F5148DRAFT_1155476</name>
</gene>
<proteinExistence type="predicted"/>
<organism evidence="1 2">
    <name type="scientific">Russula earlei</name>
    <dbReference type="NCBI Taxonomy" id="71964"/>
    <lineage>
        <taxon>Eukaryota</taxon>
        <taxon>Fungi</taxon>
        <taxon>Dikarya</taxon>
        <taxon>Basidiomycota</taxon>
        <taxon>Agaricomycotina</taxon>
        <taxon>Agaricomycetes</taxon>
        <taxon>Russulales</taxon>
        <taxon>Russulaceae</taxon>
        <taxon>Russula</taxon>
    </lineage>
</organism>
<sequence length="113" mass="12387">MSFIVGPLSGALVAGGVYYGFSHLIESRTNRHREDLRALSQRLIAPPSEYDPPPPAAARIVMKPFTELVKQSWNDKVGRLYSLTRKEGERASALGRRIFYGGDASAGKSTPPQ</sequence>